<evidence type="ECO:0000256" key="5">
    <source>
        <dbReference type="ARBA" id="ARBA00022485"/>
    </source>
</evidence>
<dbReference type="NCBIfam" id="TIGR00718">
    <property type="entry name" value="sda_alpha"/>
    <property type="match status" value="1"/>
</dbReference>
<evidence type="ECO:0000256" key="9">
    <source>
        <dbReference type="ARBA" id="ARBA00023239"/>
    </source>
</evidence>
<dbReference type="InterPro" id="IPR004642">
    <property type="entry name" value="Ser_deHydtase_asu"/>
</dbReference>
<reference evidence="13" key="1">
    <citation type="submission" date="2022-07" db="EMBL/GenBank/DDBJ databases">
        <authorList>
            <person name="Jung M.-Y."/>
            <person name="Lee M."/>
        </authorList>
    </citation>
    <scope>NUCLEOTIDE SEQUENCE</scope>
    <source>
        <strain evidence="13">S8</strain>
    </source>
</reference>
<keyword evidence="4 11" id="KW-0312">Gluconeogenesis</keyword>
<evidence type="ECO:0000313" key="13">
    <source>
        <dbReference type="EMBL" id="MCQ9210813.1"/>
    </source>
</evidence>
<evidence type="ECO:0000256" key="3">
    <source>
        <dbReference type="ARBA" id="ARBA00008636"/>
    </source>
</evidence>
<evidence type="ECO:0000256" key="1">
    <source>
        <dbReference type="ARBA" id="ARBA00001966"/>
    </source>
</evidence>
<evidence type="ECO:0000256" key="6">
    <source>
        <dbReference type="ARBA" id="ARBA00022723"/>
    </source>
</evidence>
<evidence type="ECO:0000256" key="7">
    <source>
        <dbReference type="ARBA" id="ARBA00023004"/>
    </source>
</evidence>
<dbReference type="Proteomes" id="UP001059480">
    <property type="component" value="Unassembled WGS sequence"/>
</dbReference>
<keyword evidence="9 11" id="KW-0456">Lyase</keyword>
<evidence type="ECO:0000256" key="10">
    <source>
        <dbReference type="ARBA" id="ARBA00049406"/>
    </source>
</evidence>
<comment type="similarity">
    <text evidence="3 11">Belongs to the iron-sulfur dependent L-serine dehydratase family.</text>
</comment>
<comment type="pathway">
    <text evidence="2">Carbohydrate biosynthesis; gluconeogenesis.</text>
</comment>
<organism evidence="13 14">
    <name type="scientific">Granulicatella seriolae</name>
    <dbReference type="NCBI Taxonomy" id="2967226"/>
    <lineage>
        <taxon>Bacteria</taxon>
        <taxon>Bacillati</taxon>
        <taxon>Bacillota</taxon>
        <taxon>Bacilli</taxon>
        <taxon>Lactobacillales</taxon>
        <taxon>Carnobacteriaceae</taxon>
        <taxon>Granulicatella</taxon>
    </lineage>
</organism>
<evidence type="ECO:0000256" key="11">
    <source>
        <dbReference type="RuleBase" id="RU366059"/>
    </source>
</evidence>
<dbReference type="EMBL" id="JANHNZ010000014">
    <property type="protein sequence ID" value="MCQ9210813.1"/>
    <property type="molecule type" value="Genomic_DNA"/>
</dbReference>
<comment type="cofactor">
    <cofactor evidence="1 11">
        <name>[4Fe-4S] cluster</name>
        <dbReference type="ChEBI" id="CHEBI:49883"/>
    </cofactor>
</comment>
<dbReference type="InterPro" id="IPR005130">
    <property type="entry name" value="Ser_deHydtase-like_asu"/>
</dbReference>
<sequence length="303" mass="31314">MYMSIQEVVAQAERTGLAISELMILQEMDVTKLSRQEIWQRMEKNLATMKNAVERSAQGQGVFSPTGLTGGDAVKMLKYRQSGKSLSGDAVLAGVQYALGTNEVNAAMGLVCATPTAGASGTIPGVIFSISETMNLTHEAQIRFLFTSALFGMVVANNAMISGAMGGCQAEVGSASAMAAAAAVEAAGGTAQQSSEAFSIALGNLLGLVCDPVAGLVEVPCVKRNAIGSGNALIAADMALAGITNIIPADETIEAMRSIGSRMPRELRETGLGGSAATRTGLDIKMRIFGKDVSLTPTEETDL</sequence>
<dbReference type="GO" id="GO:0003941">
    <property type="term" value="F:L-serine ammonia-lyase activity"/>
    <property type="evidence" value="ECO:0007669"/>
    <property type="project" value="UniProtKB-EC"/>
</dbReference>
<evidence type="ECO:0000259" key="12">
    <source>
        <dbReference type="Pfam" id="PF03313"/>
    </source>
</evidence>
<reference evidence="13" key="2">
    <citation type="journal article" date="2023" name="Curr. Microbiol.">
        <title>Granulicatella seriolae sp. nov., a Novel Facultative Anaerobe Isolated from Yellowtail Marine Fish.</title>
        <authorList>
            <person name="Lee M."/>
            <person name="Choi Y.J."/>
            <person name="Farooq A."/>
            <person name="Jeong J.B."/>
            <person name="Jung M.Y."/>
        </authorList>
    </citation>
    <scope>NUCLEOTIDE SEQUENCE</scope>
    <source>
        <strain evidence="13">S8</strain>
    </source>
</reference>
<reference evidence="13" key="3">
    <citation type="journal article" date="2023" name="Microbiol. Resour. Announc.">
        <title>Draft Genome Sequence of Granulicatella sp. Strain S8, Isolated from a Marine Fish, Seriola quinqueradiata.</title>
        <authorList>
            <person name="Lee M."/>
            <person name="Farooq A."/>
            <person name="Jeong J.B."/>
            <person name="Jung M.Y."/>
        </authorList>
    </citation>
    <scope>NUCLEOTIDE SEQUENCE</scope>
    <source>
        <strain evidence="13">S8</strain>
    </source>
</reference>
<comment type="caution">
    <text evidence="13">The sequence shown here is derived from an EMBL/GenBank/DDBJ whole genome shotgun (WGS) entry which is preliminary data.</text>
</comment>
<keyword evidence="7 11" id="KW-0408">Iron</keyword>
<name>A0ABT1WSH9_9LACT</name>
<comment type="catalytic activity">
    <reaction evidence="10 11">
        <text>L-serine = pyruvate + NH4(+)</text>
        <dbReference type="Rhea" id="RHEA:19169"/>
        <dbReference type="ChEBI" id="CHEBI:15361"/>
        <dbReference type="ChEBI" id="CHEBI:28938"/>
        <dbReference type="ChEBI" id="CHEBI:33384"/>
        <dbReference type="EC" id="4.3.1.17"/>
    </reaction>
</comment>
<keyword evidence="6 11" id="KW-0479">Metal-binding</keyword>
<dbReference type="PANTHER" id="PTHR30182">
    <property type="entry name" value="L-SERINE DEHYDRATASE"/>
    <property type="match status" value="1"/>
</dbReference>
<feature type="domain" description="Serine dehydratase-like alpha subunit" evidence="12">
    <location>
        <begin position="15"/>
        <end position="274"/>
    </location>
</feature>
<dbReference type="PANTHER" id="PTHR30182:SF1">
    <property type="entry name" value="L-SERINE DEHYDRATASE 1"/>
    <property type="match status" value="1"/>
</dbReference>
<accession>A0ABT1WSH9</accession>
<dbReference type="Pfam" id="PF03313">
    <property type="entry name" value="SDH_alpha"/>
    <property type="match status" value="1"/>
</dbReference>
<evidence type="ECO:0000256" key="8">
    <source>
        <dbReference type="ARBA" id="ARBA00023014"/>
    </source>
</evidence>
<gene>
    <name evidence="13" type="primary">sdaAA</name>
    <name evidence="13" type="ORF">NPA36_09665</name>
</gene>
<dbReference type="EC" id="4.3.1.17" evidence="11"/>
<keyword evidence="14" id="KW-1185">Reference proteome</keyword>
<dbReference type="InterPro" id="IPR051318">
    <property type="entry name" value="Fe-S_L-Ser"/>
</dbReference>
<dbReference type="RefSeq" id="WP_256945921.1">
    <property type="nucleotide sequence ID" value="NZ_JANHNZ010000014.1"/>
</dbReference>
<keyword evidence="5 11" id="KW-0004">4Fe-4S</keyword>
<evidence type="ECO:0000256" key="4">
    <source>
        <dbReference type="ARBA" id="ARBA00022432"/>
    </source>
</evidence>
<proteinExistence type="inferred from homology"/>
<evidence type="ECO:0000256" key="2">
    <source>
        <dbReference type="ARBA" id="ARBA00004742"/>
    </source>
</evidence>
<keyword evidence="8 11" id="KW-0411">Iron-sulfur</keyword>
<protein>
    <recommendedName>
        <fullName evidence="11">L-serine dehydratase</fullName>
        <ecNumber evidence="11">4.3.1.17</ecNumber>
    </recommendedName>
</protein>
<evidence type="ECO:0000313" key="14">
    <source>
        <dbReference type="Proteomes" id="UP001059480"/>
    </source>
</evidence>